<protein>
    <submittedName>
        <fullName evidence="4">GNAT family N-acetyltransferase</fullName>
        <ecNumber evidence="4">2.3.-.-</ecNumber>
    </submittedName>
</protein>
<dbReference type="Proteomes" id="UP001589776">
    <property type="component" value="Unassembled WGS sequence"/>
</dbReference>
<proteinExistence type="predicted"/>
<dbReference type="PANTHER" id="PTHR43877">
    <property type="entry name" value="AMINOALKYLPHOSPHONATE N-ACETYLTRANSFERASE-RELATED-RELATED"/>
    <property type="match status" value="1"/>
</dbReference>
<evidence type="ECO:0000313" key="4">
    <source>
        <dbReference type="EMBL" id="MFC0211363.1"/>
    </source>
</evidence>
<accession>A0ABV6DFD8</accession>
<evidence type="ECO:0000259" key="3">
    <source>
        <dbReference type="PROSITE" id="PS51186"/>
    </source>
</evidence>
<keyword evidence="1 4" id="KW-0808">Transferase</keyword>
<dbReference type="CDD" id="cd04301">
    <property type="entry name" value="NAT_SF"/>
    <property type="match status" value="1"/>
</dbReference>
<dbReference type="InterPro" id="IPR016181">
    <property type="entry name" value="Acyl_CoA_acyltransferase"/>
</dbReference>
<dbReference type="RefSeq" id="WP_377468357.1">
    <property type="nucleotide sequence ID" value="NZ_JBHLWN010000014.1"/>
</dbReference>
<dbReference type="EMBL" id="JBHLWN010000014">
    <property type="protein sequence ID" value="MFC0211363.1"/>
    <property type="molecule type" value="Genomic_DNA"/>
</dbReference>
<evidence type="ECO:0000313" key="5">
    <source>
        <dbReference type="Proteomes" id="UP001589776"/>
    </source>
</evidence>
<sequence length="173" mass="19030">MRHMTTYKIKVIELSDLSPQLLEELADLLVDVVADGASIGFLPPLDRDEARAYWKHVIEPGVHLWIGICGERLVGTVQLHLAMKPNGSHRAEIAKLMVHPSGRRNGVARMLMQAAENRAKQLGRSLLILDTRAGDPSNLLYRSIGYTEAGSIPNFARSADGSLAATVIYYKSI</sequence>
<dbReference type="InterPro" id="IPR000182">
    <property type="entry name" value="GNAT_dom"/>
</dbReference>
<dbReference type="PROSITE" id="PS51186">
    <property type="entry name" value="GNAT"/>
    <property type="match status" value="1"/>
</dbReference>
<keyword evidence="5" id="KW-1185">Reference proteome</keyword>
<dbReference type="GO" id="GO:0016746">
    <property type="term" value="F:acyltransferase activity"/>
    <property type="evidence" value="ECO:0007669"/>
    <property type="project" value="UniProtKB-KW"/>
</dbReference>
<reference evidence="4 5" key="1">
    <citation type="submission" date="2024-09" db="EMBL/GenBank/DDBJ databases">
        <authorList>
            <person name="Sun Q."/>
            <person name="Mori K."/>
        </authorList>
    </citation>
    <scope>NUCLEOTIDE SEQUENCE [LARGE SCALE GENOMIC DNA]</scope>
    <source>
        <strain evidence="4 5">CCM 7759</strain>
    </source>
</reference>
<dbReference type="InterPro" id="IPR050832">
    <property type="entry name" value="Bact_Acetyltransf"/>
</dbReference>
<evidence type="ECO:0000256" key="2">
    <source>
        <dbReference type="ARBA" id="ARBA00023315"/>
    </source>
</evidence>
<dbReference type="Pfam" id="PF00583">
    <property type="entry name" value="Acetyltransf_1"/>
    <property type="match status" value="1"/>
</dbReference>
<name>A0ABV6DFD8_9BACL</name>
<feature type="domain" description="N-acetyltransferase" evidence="3">
    <location>
        <begin position="12"/>
        <end position="173"/>
    </location>
</feature>
<dbReference type="Gene3D" id="3.40.630.30">
    <property type="match status" value="1"/>
</dbReference>
<dbReference type="SUPFAM" id="SSF55729">
    <property type="entry name" value="Acyl-CoA N-acyltransferases (Nat)"/>
    <property type="match status" value="1"/>
</dbReference>
<dbReference type="EC" id="2.3.-.-" evidence="4"/>
<gene>
    <name evidence="4" type="ORF">ACFFK0_02665</name>
</gene>
<keyword evidence="2 4" id="KW-0012">Acyltransferase</keyword>
<evidence type="ECO:0000256" key="1">
    <source>
        <dbReference type="ARBA" id="ARBA00022679"/>
    </source>
</evidence>
<comment type="caution">
    <text evidence="4">The sequence shown here is derived from an EMBL/GenBank/DDBJ whole genome shotgun (WGS) entry which is preliminary data.</text>
</comment>
<organism evidence="4 5">
    <name type="scientific">Paenibacillus chartarius</name>
    <dbReference type="NCBI Taxonomy" id="747481"/>
    <lineage>
        <taxon>Bacteria</taxon>
        <taxon>Bacillati</taxon>
        <taxon>Bacillota</taxon>
        <taxon>Bacilli</taxon>
        <taxon>Bacillales</taxon>
        <taxon>Paenibacillaceae</taxon>
        <taxon>Paenibacillus</taxon>
    </lineage>
</organism>